<sequence>MAPYSAVSLPVRGRRDEASRVPGRRPYPVPVQCHPAIPGPLPWALWEGRVGGHPGGCGE</sequence>
<reference evidence="2" key="2">
    <citation type="submission" date="2025-08" db="UniProtKB">
        <authorList>
            <consortium name="Ensembl"/>
        </authorList>
    </citation>
    <scope>IDENTIFICATION</scope>
</reference>
<feature type="region of interest" description="Disordered" evidence="1">
    <location>
        <begin position="1"/>
        <end position="27"/>
    </location>
</feature>
<protein>
    <submittedName>
        <fullName evidence="2">Uncharacterized protein</fullName>
    </submittedName>
</protein>
<keyword evidence="3" id="KW-1185">Reference proteome</keyword>
<name>A0A452QFW8_URSAM</name>
<dbReference type="OMA" id="QGSAPQV"/>
<dbReference type="AlphaFoldDB" id="A0A452QFW8"/>
<reference evidence="3" key="1">
    <citation type="submission" date="2016-06" db="EMBL/GenBank/DDBJ databases">
        <title>De novo assembly and RNA-Seq shows season-dependent expression and editing in black bear kidneys.</title>
        <authorList>
            <person name="Korstanje R."/>
            <person name="Srivastava A."/>
            <person name="Sarsani V.K."/>
            <person name="Sheehan S.M."/>
            <person name="Seger R.L."/>
            <person name="Barter M.E."/>
            <person name="Lindqvist C."/>
            <person name="Brody L.C."/>
            <person name="Mullikin J.C."/>
        </authorList>
    </citation>
    <scope>NUCLEOTIDE SEQUENCE [LARGE SCALE GENOMIC DNA]</scope>
</reference>
<organism evidence="2 3">
    <name type="scientific">Ursus americanus</name>
    <name type="common">American black bear</name>
    <name type="synonym">Euarctos americanus</name>
    <dbReference type="NCBI Taxonomy" id="9643"/>
    <lineage>
        <taxon>Eukaryota</taxon>
        <taxon>Metazoa</taxon>
        <taxon>Chordata</taxon>
        <taxon>Craniata</taxon>
        <taxon>Vertebrata</taxon>
        <taxon>Euteleostomi</taxon>
        <taxon>Mammalia</taxon>
        <taxon>Eutheria</taxon>
        <taxon>Laurasiatheria</taxon>
        <taxon>Carnivora</taxon>
        <taxon>Caniformia</taxon>
        <taxon>Ursidae</taxon>
        <taxon>Ursus</taxon>
    </lineage>
</organism>
<evidence type="ECO:0000256" key="1">
    <source>
        <dbReference type="SAM" id="MobiDB-lite"/>
    </source>
</evidence>
<evidence type="ECO:0000313" key="3">
    <source>
        <dbReference type="Proteomes" id="UP000291022"/>
    </source>
</evidence>
<dbReference type="Ensembl" id="ENSUAMT00000004294.1">
    <property type="protein sequence ID" value="ENSUAMP00000003774.1"/>
    <property type="gene ID" value="ENSUAMG00000003476.1"/>
</dbReference>
<dbReference type="Proteomes" id="UP000291022">
    <property type="component" value="Unassembled WGS sequence"/>
</dbReference>
<evidence type="ECO:0000313" key="2">
    <source>
        <dbReference type="Ensembl" id="ENSUAMP00000003774.1"/>
    </source>
</evidence>
<proteinExistence type="predicted"/>
<accession>A0A452QFW8</accession>
<reference evidence="2" key="3">
    <citation type="submission" date="2025-09" db="UniProtKB">
        <authorList>
            <consortium name="Ensembl"/>
        </authorList>
    </citation>
    <scope>IDENTIFICATION</scope>
</reference>
<dbReference type="GeneTree" id="ENSGT00950000185035"/>